<dbReference type="PANTHER" id="PTHR46797">
    <property type="entry name" value="HTH-TYPE TRANSCRIPTIONAL REGULATOR"/>
    <property type="match status" value="1"/>
</dbReference>
<comment type="caution">
    <text evidence="3">The sequence shown here is derived from an EMBL/GenBank/DDBJ whole genome shotgun (WGS) entry which is preliminary data.</text>
</comment>
<reference evidence="3 4" key="1">
    <citation type="submission" date="2021-03" db="EMBL/GenBank/DDBJ databases">
        <authorList>
            <person name="Peeters C."/>
        </authorList>
    </citation>
    <scope>NUCLEOTIDE SEQUENCE [LARGE SCALE GENOMIC DNA]</scope>
    <source>
        <strain evidence="3 4">LMG 26411</strain>
    </source>
</reference>
<keyword evidence="1" id="KW-0238">DNA-binding</keyword>
<evidence type="ECO:0000313" key="4">
    <source>
        <dbReference type="Proteomes" id="UP000672657"/>
    </source>
</evidence>
<protein>
    <recommendedName>
        <fullName evidence="2">HTH cro/C1-type domain-containing protein</fullName>
    </recommendedName>
</protein>
<dbReference type="Gene3D" id="1.10.260.40">
    <property type="entry name" value="lambda repressor-like DNA-binding domains"/>
    <property type="match status" value="1"/>
</dbReference>
<keyword evidence="4" id="KW-1185">Reference proteome</keyword>
<evidence type="ECO:0000256" key="1">
    <source>
        <dbReference type="ARBA" id="ARBA00023125"/>
    </source>
</evidence>
<evidence type="ECO:0000259" key="2">
    <source>
        <dbReference type="PROSITE" id="PS50943"/>
    </source>
</evidence>
<sequence>MFNRLDKMCQLAYSAEHMRVSTDTTSVLERQLLLQLGDRLKRLRKAQGLTAVEMAKRVGISRTTLNSVESGDPAPTIGTYLRVMSALGVAGDFALLASDTFQPAPANSAAATSWRMRPQVQVLVTSDSSRHQAQDLQSLALHKEAVRLIRANPDLLVRAQDTLKRWRSNGLSRSDSLWAEWEEILAHGSWRKALGRTRRAQELRQASPLPTVLPEEVRRDVLAQVRALKKGVVLGDVSEESLE</sequence>
<dbReference type="PANTHER" id="PTHR46797:SF1">
    <property type="entry name" value="METHYLPHOSPHONATE SYNTHASE"/>
    <property type="match status" value="1"/>
</dbReference>
<dbReference type="EMBL" id="CAJPVI010000087">
    <property type="protein sequence ID" value="CAG2160649.1"/>
    <property type="molecule type" value="Genomic_DNA"/>
</dbReference>
<dbReference type="InterPro" id="IPR001387">
    <property type="entry name" value="Cro/C1-type_HTH"/>
</dbReference>
<dbReference type="CDD" id="cd00093">
    <property type="entry name" value="HTH_XRE"/>
    <property type="match status" value="1"/>
</dbReference>
<dbReference type="PROSITE" id="PS50943">
    <property type="entry name" value="HTH_CROC1"/>
    <property type="match status" value="1"/>
</dbReference>
<dbReference type="Pfam" id="PF13560">
    <property type="entry name" value="HTH_31"/>
    <property type="match status" value="1"/>
</dbReference>
<dbReference type="Proteomes" id="UP000672657">
    <property type="component" value="Unassembled WGS sequence"/>
</dbReference>
<dbReference type="InterPro" id="IPR010982">
    <property type="entry name" value="Lambda_DNA-bd_dom_sf"/>
</dbReference>
<dbReference type="SUPFAM" id="SSF47413">
    <property type="entry name" value="lambda repressor-like DNA-binding domains"/>
    <property type="match status" value="1"/>
</dbReference>
<organism evidence="3 4">
    <name type="scientific">Cupriavidus numazuensis</name>
    <dbReference type="NCBI Taxonomy" id="221992"/>
    <lineage>
        <taxon>Bacteria</taxon>
        <taxon>Pseudomonadati</taxon>
        <taxon>Pseudomonadota</taxon>
        <taxon>Betaproteobacteria</taxon>
        <taxon>Burkholderiales</taxon>
        <taxon>Burkholderiaceae</taxon>
        <taxon>Cupriavidus</taxon>
    </lineage>
</organism>
<name>A0ABM8TVG7_9BURK</name>
<dbReference type="InterPro" id="IPR050807">
    <property type="entry name" value="TransReg_Diox_bact_type"/>
</dbReference>
<gene>
    <name evidence="3" type="ORF">LMG26411_07647</name>
</gene>
<proteinExistence type="predicted"/>
<feature type="domain" description="HTH cro/C1-type" evidence="2">
    <location>
        <begin position="40"/>
        <end position="93"/>
    </location>
</feature>
<evidence type="ECO:0000313" key="3">
    <source>
        <dbReference type="EMBL" id="CAG2160649.1"/>
    </source>
</evidence>
<accession>A0ABM8TVG7</accession>
<dbReference type="SMART" id="SM00530">
    <property type="entry name" value="HTH_XRE"/>
    <property type="match status" value="1"/>
</dbReference>